<dbReference type="Proteomes" id="UP001143543">
    <property type="component" value="Unassembled WGS sequence"/>
</dbReference>
<dbReference type="EMBL" id="BRVO01000001">
    <property type="protein sequence ID" value="GLB47787.1"/>
    <property type="molecule type" value="Genomic_DNA"/>
</dbReference>
<comment type="caution">
    <text evidence="2">The sequence shown here is derived from an EMBL/GenBank/DDBJ whole genome shotgun (WGS) entry which is preliminary data.</text>
</comment>
<accession>A0ABQ5MFW8</accession>
<proteinExistence type="predicted"/>
<sequence length="219" mass="25526">MRPLYLYTTLLLVVLVSCSTQKEWSTVKNTTEYRDIARYLIENEHPSHVKKAWNTYFTLREQEWSQSPPACFLNTIDISTDSVAQLFLEYNTIKINTLKDSLLTKLIKRDTSRIHLRSYKDPDNMLRKASNFMIAINIAPNTPLTLHKTILSNVHQALDSYKNGLCIQWFGASYNQTATYKRAWIDNFVYNKITFFKMGRIPPPPPPPFNPDYSLKHSE</sequence>
<reference evidence="2" key="1">
    <citation type="submission" date="2022-07" db="EMBL/GenBank/DDBJ databases">
        <title>Taxonomy of Novel Oxalotrophic and Methylotrophic Bacteria.</title>
        <authorList>
            <person name="Sahin N."/>
            <person name="Tani A."/>
        </authorList>
    </citation>
    <scope>NUCLEOTIDE SEQUENCE</scope>
    <source>
        <strain evidence="2">Y10</strain>
    </source>
</reference>
<evidence type="ECO:0000313" key="3">
    <source>
        <dbReference type="Proteomes" id="UP001143543"/>
    </source>
</evidence>
<dbReference type="PROSITE" id="PS51257">
    <property type="entry name" value="PROKAR_LIPOPROTEIN"/>
    <property type="match status" value="1"/>
</dbReference>
<dbReference type="RefSeq" id="WP_281763453.1">
    <property type="nucleotide sequence ID" value="NZ_BRVO01000001.1"/>
</dbReference>
<organism evidence="2 3">
    <name type="scientific">Neptunitalea lumnitzerae</name>
    <dbReference type="NCBI Taxonomy" id="2965509"/>
    <lineage>
        <taxon>Bacteria</taxon>
        <taxon>Pseudomonadati</taxon>
        <taxon>Bacteroidota</taxon>
        <taxon>Flavobacteriia</taxon>
        <taxon>Flavobacteriales</taxon>
        <taxon>Flavobacteriaceae</taxon>
        <taxon>Neptunitalea</taxon>
    </lineage>
</organism>
<feature type="chain" id="PRO_5046024152" description="Lipoprotein" evidence="1">
    <location>
        <begin position="23"/>
        <end position="219"/>
    </location>
</feature>
<name>A0ABQ5MFW8_9FLAO</name>
<evidence type="ECO:0008006" key="4">
    <source>
        <dbReference type="Google" id="ProtNLM"/>
    </source>
</evidence>
<gene>
    <name evidence="2" type="ORF">Y10_01550</name>
</gene>
<protein>
    <recommendedName>
        <fullName evidence="4">Lipoprotein</fullName>
    </recommendedName>
</protein>
<feature type="signal peptide" evidence="1">
    <location>
        <begin position="1"/>
        <end position="22"/>
    </location>
</feature>
<keyword evidence="3" id="KW-1185">Reference proteome</keyword>
<keyword evidence="1" id="KW-0732">Signal</keyword>
<evidence type="ECO:0000256" key="1">
    <source>
        <dbReference type="SAM" id="SignalP"/>
    </source>
</evidence>
<evidence type="ECO:0000313" key="2">
    <source>
        <dbReference type="EMBL" id="GLB47787.1"/>
    </source>
</evidence>